<feature type="domain" description="Pyruvate carboxyltransferase" evidence="2">
    <location>
        <begin position="6"/>
        <end position="276"/>
    </location>
</feature>
<dbReference type="Gene3D" id="3.20.20.70">
    <property type="entry name" value="Aldolase class I"/>
    <property type="match status" value="1"/>
</dbReference>
<keyword evidence="4" id="KW-1185">Reference proteome</keyword>
<dbReference type="Proteomes" id="UP000275925">
    <property type="component" value="Unassembled WGS sequence"/>
</dbReference>
<dbReference type="Pfam" id="PF00364">
    <property type="entry name" value="Biotin_lipoyl"/>
    <property type="match status" value="1"/>
</dbReference>
<dbReference type="InterPro" id="IPR055268">
    <property type="entry name" value="PCB-like"/>
</dbReference>
<name>A0A388TG79_9BACT</name>
<sequence length="596" mass="65056">MAKKKIEVLCTAFRDGFQSVFGARVFMKDYLPAIEAAVAAGIKRFEFGGGALFQSSFFYANENAFENMAQFRKLVGPDIDLQTLARGVNVVGLESQPRDIISLHAKLFKKYGATTIRNFDALNDIDNLEYSGKCLTDNKLKHEIAITMMDLPPGCVGAHDVSFYEKTLREILDSGIAYTALCFKDASGTSNPRKVYETLKMAKKLLGKKTPLVFHTHETAGISVAAYLAALDAGADSIDLSLAPVSGGTCQPDILTMLHALKDSEYDLGFDLEKIRKAEEVLTECLKDYFVPPEALAVSPIIPLSPMPGGALTANTQMLRDNGILDKYPEIIKAMSEVVRRGGFGTSVTPVSQFYFQQAFNNVMFGPWEKFADGYGKMLLGYFGKTPVAPDDTLVKLAEEKMKLPKTTEKVLALNEKDEQKGMAAAKKMLEAAGLKTSEENIFIAATCKEKGLAFLKGEGKLGVRKIEKPQDKHKPDNFLVTVNGKKYPVIFKDGIATVDGKKYEIKVENGIADTTKHVEPAPAGTSLEIHAPFPGTVLKIPQETGKPVAKNEVLFVIEAMKMETEVRTPRDGVLLAIKVKPGDVVTSQQVMGVVG</sequence>
<dbReference type="GO" id="GO:0004736">
    <property type="term" value="F:pyruvate carboxylase activity"/>
    <property type="evidence" value="ECO:0007669"/>
    <property type="project" value="TreeGrafter"/>
</dbReference>
<dbReference type="InterPro" id="IPR011053">
    <property type="entry name" value="Single_hybrid_motif"/>
</dbReference>
<evidence type="ECO:0000259" key="1">
    <source>
        <dbReference type="PROSITE" id="PS50968"/>
    </source>
</evidence>
<dbReference type="EMBL" id="BGZO01000015">
    <property type="protein sequence ID" value="GBR76086.1"/>
    <property type="molecule type" value="Genomic_DNA"/>
</dbReference>
<dbReference type="Pfam" id="PF02436">
    <property type="entry name" value="PYC_OADA"/>
    <property type="match status" value="1"/>
</dbReference>
<dbReference type="CDD" id="cd06850">
    <property type="entry name" value="biotinyl_domain"/>
    <property type="match status" value="1"/>
</dbReference>
<dbReference type="PROSITE" id="PS50991">
    <property type="entry name" value="PYR_CT"/>
    <property type="match status" value="1"/>
</dbReference>
<dbReference type="InterPro" id="IPR000089">
    <property type="entry name" value="Biotin_lipoyl"/>
</dbReference>
<proteinExistence type="predicted"/>
<dbReference type="PANTHER" id="PTHR43778">
    <property type="entry name" value="PYRUVATE CARBOXYLASE"/>
    <property type="match status" value="1"/>
</dbReference>
<dbReference type="AlphaFoldDB" id="A0A388TG79"/>
<gene>
    <name evidence="3" type="primary">oadA</name>
    <name evidence="3" type="ORF">NO2_0694</name>
</gene>
<dbReference type="CDD" id="cd07937">
    <property type="entry name" value="DRE_TIM_PC_TC_5S"/>
    <property type="match status" value="1"/>
</dbReference>
<evidence type="ECO:0000259" key="2">
    <source>
        <dbReference type="PROSITE" id="PS50991"/>
    </source>
</evidence>
<dbReference type="InterPro" id="IPR000891">
    <property type="entry name" value="PYR_CT"/>
</dbReference>
<accession>A0A388TG79</accession>
<organism evidence="3 4">
    <name type="scientific">Candidatus Termititenax persephonae</name>
    <dbReference type="NCBI Taxonomy" id="2218525"/>
    <lineage>
        <taxon>Bacteria</taxon>
        <taxon>Bacillati</taxon>
        <taxon>Candidatus Margulisiibacteriota</taxon>
        <taxon>Candidatus Termititenacia</taxon>
        <taxon>Candidatus Termititenacales</taxon>
        <taxon>Candidatus Termititenacaceae</taxon>
        <taxon>Candidatus Termititenax</taxon>
    </lineage>
</organism>
<dbReference type="Gene3D" id="2.40.50.100">
    <property type="match status" value="1"/>
</dbReference>
<dbReference type="GO" id="GO:0006094">
    <property type="term" value="P:gluconeogenesis"/>
    <property type="evidence" value="ECO:0007669"/>
    <property type="project" value="TreeGrafter"/>
</dbReference>
<comment type="caution">
    <text evidence="3">The sequence shown here is derived from an EMBL/GenBank/DDBJ whole genome shotgun (WGS) entry which is preliminary data.</text>
</comment>
<dbReference type="GO" id="GO:0005737">
    <property type="term" value="C:cytoplasm"/>
    <property type="evidence" value="ECO:0007669"/>
    <property type="project" value="TreeGrafter"/>
</dbReference>
<dbReference type="InterPro" id="IPR013785">
    <property type="entry name" value="Aldolase_TIM"/>
</dbReference>
<dbReference type="InterPro" id="IPR003379">
    <property type="entry name" value="Carboxylase_cons_dom"/>
</dbReference>
<dbReference type="SUPFAM" id="SSF51230">
    <property type="entry name" value="Single hybrid motif"/>
    <property type="match status" value="1"/>
</dbReference>
<reference evidence="3 4" key="1">
    <citation type="journal article" date="2019" name="ISME J.">
        <title>Genome analyses of uncultured TG2/ZB3 bacteria in 'Margulisbacteria' specifically attached to ectosymbiotic spirochetes of protists in the termite gut.</title>
        <authorList>
            <person name="Utami Y.D."/>
            <person name="Kuwahara H."/>
            <person name="Igai K."/>
            <person name="Murakami T."/>
            <person name="Sugaya K."/>
            <person name="Morikawa T."/>
            <person name="Nagura Y."/>
            <person name="Yuki M."/>
            <person name="Deevong P."/>
            <person name="Inoue T."/>
            <person name="Kihara K."/>
            <person name="Lo N."/>
            <person name="Yamada A."/>
            <person name="Ohkuma M."/>
            <person name="Hongoh Y."/>
        </authorList>
    </citation>
    <scope>NUCLEOTIDE SEQUENCE [LARGE SCALE GENOMIC DNA]</scope>
    <source>
        <strain evidence="3">NkOx7-02</strain>
    </source>
</reference>
<feature type="domain" description="Lipoyl-binding" evidence="1">
    <location>
        <begin position="521"/>
        <end position="596"/>
    </location>
</feature>
<protein>
    <submittedName>
        <fullName evidence="3">Oxaloacetate decarboxylase alpha chain</fullName>
    </submittedName>
</protein>
<dbReference type="Pfam" id="PF00682">
    <property type="entry name" value="HMGL-like"/>
    <property type="match status" value="1"/>
</dbReference>
<dbReference type="SUPFAM" id="SSF89000">
    <property type="entry name" value="post-HMGL domain-like"/>
    <property type="match status" value="1"/>
</dbReference>
<dbReference type="SUPFAM" id="SSF51569">
    <property type="entry name" value="Aldolase"/>
    <property type="match status" value="1"/>
</dbReference>
<evidence type="ECO:0000313" key="4">
    <source>
        <dbReference type="Proteomes" id="UP000275925"/>
    </source>
</evidence>
<dbReference type="PANTHER" id="PTHR43778:SF2">
    <property type="entry name" value="PYRUVATE CARBOXYLASE, MITOCHONDRIAL"/>
    <property type="match status" value="1"/>
</dbReference>
<dbReference type="PROSITE" id="PS50968">
    <property type="entry name" value="BIOTINYL_LIPOYL"/>
    <property type="match status" value="1"/>
</dbReference>
<evidence type="ECO:0000313" key="3">
    <source>
        <dbReference type="EMBL" id="GBR76086.1"/>
    </source>
</evidence>